<evidence type="ECO:0000256" key="6">
    <source>
        <dbReference type="ARBA" id="ARBA00023136"/>
    </source>
</evidence>
<sequence>MSVSLVAWVRGVVRQTQARLNGLHWALLMVYILNGLVEAFPLTAFESWLQNDIHVSPSAQSTFYATIFIPWSLKPLYAWISESFPIHGRRRKPYMVISGIISACTYLMVAFVVRSQTGALAVTLARTAANACTEIIADLTMLDYAGRNGANVGHIQSAVAGVRAVSSILALLIGMPLYPCTRHGAATASTRNVLAATAAFPLAIVLCALFLPEPSPKRDRRPSSPHTPRRTSPAPALPAPLGSLNSGEGKLWSPQPAVASIGLQEEGEEEREEEEIDGGQDDRVPLLHRHHQRQLHDHQLHHAGHTTSTPSTPTAPTATHAHTPAATDHGGGGRRFPIFQLAIPGVLLLLTWSALKDIMSHRRWLDMLAGVLAVDVVIAAAIVYAAITRPSVRLLSGISGVWPALVLFAVYATPTSSTQITSWYYAQWADHPCYPQAINIVASGSRLVGSALYFKLFGTTRGRPLLVTLVGSLVAAALAQLLFVPLVQGSIPARTAPELAYACACTLITGTASQVAMLAFLTVATRACPHPTRADGGLIYALVLSFLDFGDSVSGWITAPIAHALNITLTDYSRLPTLIYIDSGTSVGVAPVTLVLALSPAIYAAATTRGQDEREGGEPRDERALHAGIVAPGSDGDGGSDSDSGSGGGGRSWDERALIVDWGLGDVRRDDEEAAEATARGRR</sequence>
<evidence type="ECO:0000256" key="1">
    <source>
        <dbReference type="ARBA" id="ARBA00004141"/>
    </source>
</evidence>
<dbReference type="AlphaFoldDB" id="F2U9F3"/>
<evidence type="ECO:0000256" key="8">
    <source>
        <dbReference type="SAM" id="Phobius"/>
    </source>
</evidence>
<dbReference type="STRING" id="946362.F2U9F3"/>
<feature type="transmembrane region" description="Helical" evidence="8">
    <location>
        <begin position="579"/>
        <end position="606"/>
    </location>
</feature>
<feature type="transmembrane region" description="Helical" evidence="8">
    <location>
        <begin position="367"/>
        <end position="387"/>
    </location>
</feature>
<dbReference type="RefSeq" id="XP_004994386.1">
    <property type="nucleotide sequence ID" value="XM_004994329.1"/>
</dbReference>
<reference evidence="9" key="1">
    <citation type="submission" date="2009-08" db="EMBL/GenBank/DDBJ databases">
        <title>Annotation of Salpingoeca rosetta.</title>
        <authorList>
            <consortium name="The Broad Institute Genome Sequencing Platform"/>
            <person name="Russ C."/>
            <person name="Cuomo C."/>
            <person name="Burger G."/>
            <person name="Gray M.W."/>
            <person name="Holland P.W.H."/>
            <person name="King N."/>
            <person name="Lang F.B.F."/>
            <person name="Roger A.J."/>
            <person name="Ruiz-Trillo I."/>
            <person name="Young S.K."/>
            <person name="Zeng Q."/>
            <person name="Gargeya S."/>
            <person name="Alvarado L."/>
            <person name="Berlin A."/>
            <person name="Chapman S.B."/>
            <person name="Chen Z."/>
            <person name="Freedman E."/>
            <person name="Gellesch M."/>
            <person name="Goldberg J."/>
            <person name="Griggs A."/>
            <person name="Gujja S."/>
            <person name="Heilman E."/>
            <person name="Heiman D."/>
            <person name="Howarth C."/>
            <person name="Mehta T."/>
            <person name="Neiman D."/>
            <person name="Pearson M."/>
            <person name="Roberts A."/>
            <person name="Saif S."/>
            <person name="Shea T."/>
            <person name="Shenoy N."/>
            <person name="Sisk P."/>
            <person name="Stolte C."/>
            <person name="Sykes S."/>
            <person name="White J."/>
            <person name="Yandava C."/>
            <person name="Haas B."/>
            <person name="Nusbaum C."/>
            <person name="Birren B."/>
        </authorList>
    </citation>
    <scope>NUCLEOTIDE SEQUENCE [LARGE SCALE GENOMIC DNA]</scope>
    <source>
        <strain evidence="9">ATCC 50818</strain>
    </source>
</reference>
<evidence type="ECO:0000313" key="9">
    <source>
        <dbReference type="EMBL" id="EGD73356.1"/>
    </source>
</evidence>
<dbReference type="KEGG" id="sre:PTSG_05067"/>
<dbReference type="InterPro" id="IPR036259">
    <property type="entry name" value="MFS_trans_sf"/>
</dbReference>
<name>F2U9F3_SALR5</name>
<organism evidence="10">
    <name type="scientific">Salpingoeca rosetta (strain ATCC 50818 / BSB-021)</name>
    <dbReference type="NCBI Taxonomy" id="946362"/>
    <lineage>
        <taxon>Eukaryota</taxon>
        <taxon>Choanoflagellata</taxon>
        <taxon>Craspedida</taxon>
        <taxon>Salpingoecidae</taxon>
        <taxon>Salpingoeca</taxon>
    </lineage>
</organism>
<dbReference type="InParanoid" id="F2U9F3"/>
<protein>
    <submittedName>
        <fullName evidence="9">Uncharacterized protein</fullName>
    </submittedName>
</protein>
<dbReference type="GO" id="GO:0016020">
    <property type="term" value="C:membrane"/>
    <property type="evidence" value="ECO:0007669"/>
    <property type="project" value="UniProtKB-SubCell"/>
</dbReference>
<feature type="compositionally biased region" description="Basic and acidic residues" evidence="7">
    <location>
        <begin position="610"/>
        <end position="625"/>
    </location>
</feature>
<evidence type="ECO:0000256" key="4">
    <source>
        <dbReference type="ARBA" id="ARBA00022692"/>
    </source>
</evidence>
<keyword evidence="6 8" id="KW-0472">Membrane</keyword>
<dbReference type="PANTHER" id="PTHR31585:SF0">
    <property type="entry name" value="FOLATE-BIOPTERIN TRANSPORTER 1, CHLOROPLASTIC"/>
    <property type="match status" value="1"/>
</dbReference>
<feature type="region of interest" description="Disordered" evidence="7">
    <location>
        <begin position="215"/>
        <end position="250"/>
    </location>
</feature>
<evidence type="ECO:0000256" key="3">
    <source>
        <dbReference type="ARBA" id="ARBA00022448"/>
    </source>
</evidence>
<dbReference type="EMBL" id="GL832965">
    <property type="protein sequence ID" value="EGD73356.1"/>
    <property type="molecule type" value="Genomic_DNA"/>
</dbReference>
<feature type="transmembrane region" description="Helical" evidence="8">
    <location>
        <begin position="434"/>
        <end position="454"/>
    </location>
</feature>
<feature type="transmembrane region" description="Helical" evidence="8">
    <location>
        <begin position="23"/>
        <end position="42"/>
    </location>
</feature>
<feature type="transmembrane region" description="Helical" evidence="8">
    <location>
        <begin position="499"/>
        <end position="525"/>
    </location>
</feature>
<feature type="compositionally biased region" description="Low complexity" evidence="7">
    <location>
        <begin position="224"/>
        <end position="234"/>
    </location>
</feature>
<comment type="subcellular location">
    <subcellularLocation>
        <location evidence="1">Membrane</location>
        <topology evidence="1">Multi-pass membrane protein</topology>
    </subcellularLocation>
</comment>
<feature type="transmembrane region" description="Helical" evidence="8">
    <location>
        <begin position="158"/>
        <end position="178"/>
    </location>
</feature>
<feature type="compositionally biased region" description="Gly residues" evidence="7">
    <location>
        <begin position="635"/>
        <end position="651"/>
    </location>
</feature>
<dbReference type="GeneID" id="16074967"/>
<keyword evidence="5 8" id="KW-1133">Transmembrane helix</keyword>
<feature type="region of interest" description="Disordered" evidence="7">
    <location>
        <begin position="607"/>
        <end position="654"/>
    </location>
</feature>
<proteinExistence type="inferred from homology"/>
<evidence type="ECO:0000313" key="10">
    <source>
        <dbReference type="Proteomes" id="UP000007799"/>
    </source>
</evidence>
<comment type="similarity">
    <text evidence="2">Belongs to the major facilitator superfamily. Folate-biopterin transporter (TC 2.A.71) family.</text>
</comment>
<gene>
    <name evidence="9" type="ORF">PTSG_05067</name>
</gene>
<feature type="transmembrane region" description="Helical" evidence="8">
    <location>
        <begin position="537"/>
        <end position="559"/>
    </location>
</feature>
<feature type="transmembrane region" description="Helical" evidence="8">
    <location>
        <begin position="338"/>
        <end position="355"/>
    </location>
</feature>
<feature type="region of interest" description="Disordered" evidence="7">
    <location>
        <begin position="291"/>
        <end position="329"/>
    </location>
</feature>
<dbReference type="eggNOG" id="ENOG502S3G8">
    <property type="taxonomic scope" value="Eukaryota"/>
</dbReference>
<feature type="transmembrane region" description="Helical" evidence="8">
    <location>
        <begin position="394"/>
        <end position="414"/>
    </location>
</feature>
<dbReference type="OrthoDB" id="754047at2759"/>
<dbReference type="OMA" id="AWISESF"/>
<keyword evidence="4 8" id="KW-0812">Transmembrane</keyword>
<keyword evidence="3" id="KW-0813">Transport</keyword>
<feature type="compositionally biased region" description="Low complexity" evidence="7">
    <location>
        <begin position="305"/>
        <end position="328"/>
    </location>
</feature>
<dbReference type="InterPro" id="IPR039309">
    <property type="entry name" value="BT1"/>
</dbReference>
<dbReference type="Pfam" id="PF03092">
    <property type="entry name" value="BT1"/>
    <property type="match status" value="1"/>
</dbReference>
<dbReference type="SUPFAM" id="SSF103473">
    <property type="entry name" value="MFS general substrate transporter"/>
    <property type="match status" value="1"/>
</dbReference>
<evidence type="ECO:0000256" key="7">
    <source>
        <dbReference type="SAM" id="MobiDB-lite"/>
    </source>
</evidence>
<feature type="transmembrane region" description="Helical" evidence="8">
    <location>
        <begin position="466"/>
        <end position="487"/>
    </location>
</feature>
<feature type="transmembrane region" description="Helical" evidence="8">
    <location>
        <begin position="193"/>
        <end position="211"/>
    </location>
</feature>
<dbReference type="PANTHER" id="PTHR31585">
    <property type="entry name" value="FOLATE-BIOPTERIN TRANSPORTER 1, CHLOROPLASTIC"/>
    <property type="match status" value="1"/>
</dbReference>
<evidence type="ECO:0000256" key="5">
    <source>
        <dbReference type="ARBA" id="ARBA00022989"/>
    </source>
</evidence>
<dbReference type="Proteomes" id="UP000007799">
    <property type="component" value="Unassembled WGS sequence"/>
</dbReference>
<evidence type="ECO:0000256" key="2">
    <source>
        <dbReference type="ARBA" id="ARBA00007015"/>
    </source>
</evidence>
<keyword evidence="10" id="KW-1185">Reference proteome</keyword>
<feature type="transmembrane region" description="Helical" evidence="8">
    <location>
        <begin position="93"/>
        <end position="113"/>
    </location>
</feature>
<accession>F2U9F3</accession>